<evidence type="ECO:0000256" key="3">
    <source>
        <dbReference type="ARBA" id="ARBA00023125"/>
    </source>
</evidence>
<evidence type="ECO:0000256" key="2">
    <source>
        <dbReference type="ARBA" id="ARBA00022747"/>
    </source>
</evidence>
<dbReference type="PANTHER" id="PTHR43140">
    <property type="entry name" value="TYPE-1 RESTRICTION ENZYME ECOKI SPECIFICITY PROTEIN"/>
    <property type="match status" value="1"/>
</dbReference>
<reference evidence="6 7" key="1">
    <citation type="journal article" date="2011" name="J. Bacteriol.">
        <title>Genome Sequence of Duck Pathogen Mycoplasma anatis Strain 1340.</title>
        <authorList>
            <person name="Guo Z."/>
            <person name="Chen P."/>
            <person name="Ren P."/>
            <person name="Kuang S."/>
            <person name="Zhou Z."/>
            <person name="Li Z."/>
            <person name="Liu M."/>
            <person name="Shi D."/>
            <person name="Xiao Y."/>
            <person name="Wang X."/>
            <person name="Zhou R."/>
            <person name="Jin H."/>
            <person name="Bi D."/>
        </authorList>
    </citation>
    <scope>NUCLEOTIDE SEQUENCE [LARGE SCALE GENOMIC DNA]</scope>
    <source>
        <strain evidence="6 7">1340</strain>
    </source>
</reference>
<evidence type="ECO:0000313" key="6">
    <source>
        <dbReference type="EMBL" id="EGS29207.1"/>
    </source>
</evidence>
<dbReference type="GeneID" id="65654037"/>
<name>F9QDJ1_9BACT</name>
<dbReference type="REBASE" id="40520">
    <property type="entry name" value="S.Man1340ORF2498P"/>
</dbReference>
<comment type="caution">
    <text evidence="6">The sequence shown here is derived from an EMBL/GenBank/DDBJ whole genome shotgun (WGS) entry which is preliminary data.</text>
</comment>
<protein>
    <submittedName>
        <fullName evidence="6">Anti-codon nuclease masking agent (PrrB)</fullName>
    </submittedName>
</protein>
<evidence type="ECO:0000256" key="1">
    <source>
        <dbReference type="ARBA" id="ARBA00010923"/>
    </source>
</evidence>
<accession>F9QDJ1</accession>
<dbReference type="AlphaFoldDB" id="F9QDJ1"/>
<dbReference type="Pfam" id="PF01420">
    <property type="entry name" value="Methylase_S"/>
    <property type="match status" value="2"/>
</dbReference>
<evidence type="ECO:0000313" key="7">
    <source>
        <dbReference type="Proteomes" id="UP000005055"/>
    </source>
</evidence>
<feature type="domain" description="Type I restriction modification DNA specificity" evidence="5">
    <location>
        <begin position="11"/>
        <end position="169"/>
    </location>
</feature>
<dbReference type="eggNOG" id="COG0732">
    <property type="taxonomic scope" value="Bacteria"/>
</dbReference>
<keyword evidence="2" id="KW-0680">Restriction system</keyword>
<dbReference type="SUPFAM" id="SSF116734">
    <property type="entry name" value="DNA methylase specificity domain"/>
    <property type="match status" value="2"/>
</dbReference>
<dbReference type="Gene3D" id="3.90.220.20">
    <property type="entry name" value="DNA methylase specificity domains"/>
    <property type="match status" value="2"/>
</dbReference>
<dbReference type="EMBL" id="AFVJ01000021">
    <property type="protein sequence ID" value="EGS29207.1"/>
    <property type="molecule type" value="Genomic_DNA"/>
</dbReference>
<comment type="subunit">
    <text evidence="4">The methyltransferase is composed of M and S polypeptides.</text>
</comment>
<evidence type="ECO:0000256" key="4">
    <source>
        <dbReference type="ARBA" id="ARBA00038652"/>
    </source>
</evidence>
<dbReference type="CDD" id="cd17291">
    <property type="entry name" value="RMtype1_S_MgeORF438P-TRD-CR_like"/>
    <property type="match status" value="1"/>
</dbReference>
<keyword evidence="3" id="KW-0238">DNA-binding</keyword>
<dbReference type="InterPro" id="IPR000055">
    <property type="entry name" value="Restrct_endonuc_typeI_TRD"/>
</dbReference>
<keyword evidence="7" id="KW-1185">Reference proteome</keyword>
<dbReference type="PANTHER" id="PTHR43140:SF1">
    <property type="entry name" value="TYPE I RESTRICTION ENZYME ECOKI SPECIFICITY SUBUNIT"/>
    <property type="match status" value="1"/>
</dbReference>
<dbReference type="Proteomes" id="UP000005055">
    <property type="component" value="Unassembled WGS sequence"/>
</dbReference>
<dbReference type="InterPro" id="IPR051212">
    <property type="entry name" value="Type-I_RE_S_subunit"/>
</dbReference>
<dbReference type="Gene3D" id="1.10.287.1120">
    <property type="entry name" value="Bipartite methylase S protein"/>
    <property type="match status" value="1"/>
</dbReference>
<proteinExistence type="inferred from homology"/>
<feature type="domain" description="Type I restriction modification DNA specificity" evidence="5">
    <location>
        <begin position="206"/>
        <end position="361"/>
    </location>
</feature>
<dbReference type="InterPro" id="IPR044946">
    <property type="entry name" value="Restrct_endonuc_typeI_TRD_sf"/>
</dbReference>
<dbReference type="STRING" id="1034808.GIG_02493"/>
<dbReference type="GO" id="GO:0009307">
    <property type="term" value="P:DNA restriction-modification system"/>
    <property type="evidence" value="ECO:0007669"/>
    <property type="project" value="UniProtKB-KW"/>
</dbReference>
<dbReference type="GO" id="GO:0003677">
    <property type="term" value="F:DNA binding"/>
    <property type="evidence" value="ECO:0007669"/>
    <property type="project" value="UniProtKB-KW"/>
</dbReference>
<comment type="similarity">
    <text evidence="1">Belongs to the type-I restriction system S methylase family.</text>
</comment>
<organism evidence="6 7">
    <name type="scientific">Mycoplasmopsis anatis 1340</name>
    <dbReference type="NCBI Taxonomy" id="1034808"/>
    <lineage>
        <taxon>Bacteria</taxon>
        <taxon>Bacillati</taxon>
        <taxon>Mycoplasmatota</taxon>
        <taxon>Mycoplasmoidales</taxon>
        <taxon>Metamycoplasmataceae</taxon>
        <taxon>Mycoplasmopsis</taxon>
    </lineage>
</organism>
<dbReference type="CDD" id="cd17255">
    <property type="entry name" value="RMtype1_S_Fco49512ORF2615P-TRD2-CR2_like"/>
    <property type="match status" value="1"/>
</dbReference>
<evidence type="ECO:0000259" key="5">
    <source>
        <dbReference type="Pfam" id="PF01420"/>
    </source>
</evidence>
<gene>
    <name evidence="6" type="ORF">GIG_02493</name>
</gene>
<dbReference type="RefSeq" id="WP_006886562.1">
    <property type="nucleotide sequence ID" value="NZ_AFVJ01000021.1"/>
</dbReference>
<sequence length="402" mass="47421">MNKIWDLIKNEKVEWKSLGEVCDIKRGMKITKKIMEENKGEYPVYSSQTTNNGEIGKLNYYMFDGEYVTWTTDGCYAGTFYYRNEKFSATTHCGVLNVKREQKLLTKFLYYYLTYDSVNLKNSIVGTIPLFTSEMVSSIKIPIPSIDTQNKIVKILDKFNIYVKELEHELEHRNKQYQHYRDMLLSENYLESNCRNNLMNVDREIKWKKLGDICSIERGTRIIKKELVSNGIYPVISGGVEPMGYFDKSNREANTITIAQYGVAGFVNWQAEKFWANDVCYSLLPNETIMNKYLFYFLKSKQEYIYSISNKTAIPYSIDKESILNIEIPIPSLNIQNRIVKILDKFSALSENTKGLLPKEIQQRQAQYKYYRDKLWVVEKMCGEIILYIFYYFLFRKEKFHT</sequence>